<dbReference type="GO" id="GO:0051583">
    <property type="term" value="P:dopamine uptake involved in synaptic transmission"/>
    <property type="evidence" value="ECO:0007669"/>
    <property type="project" value="TreeGrafter"/>
</dbReference>
<evidence type="ECO:0000256" key="3">
    <source>
        <dbReference type="ARBA" id="ARBA00022475"/>
    </source>
</evidence>
<dbReference type="Gene3D" id="2.40.70.10">
    <property type="entry name" value="Acid Proteases"/>
    <property type="match status" value="1"/>
</dbReference>
<feature type="transmembrane region" description="Helical" evidence="16">
    <location>
        <begin position="899"/>
        <end position="921"/>
    </location>
</feature>
<evidence type="ECO:0000313" key="18">
    <source>
        <dbReference type="Proteomes" id="UP000887561"/>
    </source>
</evidence>
<keyword evidence="8 16" id="KW-1133">Transmembrane helix</keyword>
<keyword evidence="3" id="KW-1003">Cell membrane</keyword>
<dbReference type="PROSITE" id="PS50267">
    <property type="entry name" value="NA_NEUROTRAN_SYMP_3"/>
    <property type="match status" value="1"/>
</dbReference>
<feature type="binding site" evidence="13">
    <location>
        <position position="652"/>
    </location>
    <ligand>
        <name>Na(+)</name>
        <dbReference type="ChEBI" id="CHEBI:29101"/>
        <label>1</label>
    </ligand>
</feature>
<keyword evidence="2 15" id="KW-0813">Transport</keyword>
<reference evidence="19" key="1">
    <citation type="submission" date="2022-11" db="UniProtKB">
        <authorList>
            <consortium name="WormBaseParasite"/>
        </authorList>
    </citation>
    <scope>IDENTIFICATION</scope>
</reference>
<evidence type="ECO:0000256" key="6">
    <source>
        <dbReference type="ARBA" id="ARBA00022775"/>
    </source>
</evidence>
<evidence type="ECO:0000256" key="7">
    <source>
        <dbReference type="ARBA" id="ARBA00022847"/>
    </source>
</evidence>
<keyword evidence="4 15" id="KW-0812">Transmembrane</keyword>
<dbReference type="SUPFAM" id="SSF50630">
    <property type="entry name" value="Acid proteases"/>
    <property type="match status" value="1"/>
</dbReference>
<keyword evidence="18" id="KW-1185">Reference proteome</keyword>
<evidence type="ECO:0000256" key="5">
    <source>
        <dbReference type="ARBA" id="ARBA00022723"/>
    </source>
</evidence>
<dbReference type="InterPro" id="IPR036734">
    <property type="entry name" value="Neur_chan_lig-bd_sf"/>
</dbReference>
<dbReference type="InterPro" id="IPR006202">
    <property type="entry name" value="Neur_chan_lig-bd"/>
</dbReference>
<proteinExistence type="inferred from homology"/>
<feature type="transmembrane region" description="Helical" evidence="16">
    <location>
        <begin position="927"/>
        <end position="953"/>
    </location>
</feature>
<keyword evidence="5 13" id="KW-0479">Metal-binding</keyword>
<evidence type="ECO:0000256" key="9">
    <source>
        <dbReference type="ARBA" id="ARBA00023053"/>
    </source>
</evidence>
<evidence type="ECO:0000256" key="14">
    <source>
        <dbReference type="PIRSR" id="PIRSR600175-2"/>
    </source>
</evidence>
<dbReference type="InterPro" id="IPR037272">
    <property type="entry name" value="SNS_sf"/>
</dbReference>
<evidence type="ECO:0000256" key="10">
    <source>
        <dbReference type="ARBA" id="ARBA00023136"/>
    </source>
</evidence>
<dbReference type="GO" id="GO:0030424">
    <property type="term" value="C:axon"/>
    <property type="evidence" value="ECO:0007669"/>
    <property type="project" value="TreeGrafter"/>
</dbReference>
<dbReference type="GO" id="GO:0042734">
    <property type="term" value="C:presynaptic membrane"/>
    <property type="evidence" value="ECO:0007669"/>
    <property type="project" value="TreeGrafter"/>
</dbReference>
<feature type="domain" description="Neurotransmitter-gated ion-channel ligand-binding" evidence="17">
    <location>
        <begin position="41"/>
        <end position="181"/>
    </location>
</feature>
<sequence>MGISSADRGISTVLNLFSILSLPLAPDELDRDMSKINRQVQELVPKLFTHYERESPPIPNNGGPVEIVSYLMVDHIEDMNEFQQSITFHGTLILNWLDERLAWEPRDFGQLDKLSFTGFDLSRFWSPGVTVKGLTMPSKELAMFHNTAYTLTYQGYIFAEMSISIKAACRLDLTNYPNDNQYISKNVLNGNEGESAEIDDIDITEDRYYYRTWLNPQGTIKLGIPLKVHKSIGALGLDMSLLSNGDIFEDSLFGISRSPYILNCDNHNKGVIGKDLVTLGDTLVLPLKFGLIQNVTIQQCMDWKDSDIEGMFGLALFDSSNGIPSTLKQLAPILDKPVFSVLTDGDTMNNVEYHMKIGSSEIQGRCRSKDYIYFPSTSAEIDESKKDGYHTRLLSIELKYKNGSFSRWNLPSKTDIEFTRLVNDELGNDQSHIYGDIETVNEINKQLGGKLEYWQDYIQYIPCNGIDMPLIVLSMGNKTHRAEWAIPPEEYSIEWYENRCLSLFQHHTCNESPLECSDKQLEENSELKLEDFCENQKKKQINKIPKEAIVTRYQEQDISTLIHFGHFYIKSSPRMKAAKQLKIEAPTSENVDYCFRSQTKSKRQQRMASSSSIIFDQKNQNRIQITHQNVMSIVDYSPERKIDFLLSVVGFAVDLANVWRFPYLCFKNGGGAFLIPYTMMVLLAGIPLFYMELALGQYHRKGAITTWGRICPLFKGIGYCVIMTAFYTDFFYNVIIAFALHYFFASFTTEHLPWTKCSNDYNSPDCYEPNSWSDSSSNKCVPQKAINGNNQTKPISAAEEYFYKYFLGLHQVKESTPHISQNIDKFNSINWGIELKCLENLVFVVYPEALATMPGATIWSLIFFLMLLTLGLDSSFGGSEAIITGLSDEFPIIKRNREIFVAILFSFYMLIGITMCTKGGMLVMEWLIVYSTTWGLLIAVFCETAVISFIYGIKRFCSDIQKMLGFKP</sequence>
<name>A0A915M528_MELJA</name>
<feature type="transmembrane region" description="Helical" evidence="16">
    <location>
        <begin position="674"/>
        <end position="695"/>
    </location>
</feature>
<dbReference type="SUPFAM" id="SSF63712">
    <property type="entry name" value="Nicotinic receptor ligand binding domain-like"/>
    <property type="match status" value="1"/>
</dbReference>
<protein>
    <recommendedName>
        <fullName evidence="15">Transporter</fullName>
    </recommendedName>
</protein>
<dbReference type="WBParaSite" id="scaffold3179_cov233.g6146">
    <property type="protein sequence ID" value="scaffold3179_cov233.g6146"/>
    <property type="gene ID" value="scaffold3179_cov233.g6146"/>
</dbReference>
<evidence type="ECO:0000256" key="13">
    <source>
        <dbReference type="PIRSR" id="PIRSR600175-1"/>
    </source>
</evidence>
<organism evidence="18 19">
    <name type="scientific">Meloidogyne javanica</name>
    <name type="common">Root-knot nematode worm</name>
    <dbReference type="NCBI Taxonomy" id="6303"/>
    <lineage>
        <taxon>Eukaryota</taxon>
        <taxon>Metazoa</taxon>
        <taxon>Ecdysozoa</taxon>
        <taxon>Nematoda</taxon>
        <taxon>Chromadorea</taxon>
        <taxon>Rhabditida</taxon>
        <taxon>Tylenchina</taxon>
        <taxon>Tylenchomorpha</taxon>
        <taxon>Tylenchoidea</taxon>
        <taxon>Meloidogynidae</taxon>
        <taxon>Meloidogyninae</taxon>
        <taxon>Meloidogyne</taxon>
        <taxon>Meloidogyne incognita group</taxon>
    </lineage>
</organism>
<dbReference type="PRINTS" id="PR00176">
    <property type="entry name" value="NANEUSMPORT"/>
</dbReference>
<dbReference type="GO" id="GO:0005330">
    <property type="term" value="F:dopamine:sodium symporter activity"/>
    <property type="evidence" value="ECO:0007669"/>
    <property type="project" value="TreeGrafter"/>
</dbReference>
<feature type="disulfide bond" evidence="14">
    <location>
        <begin position="757"/>
        <end position="766"/>
    </location>
</feature>
<evidence type="ECO:0000313" key="19">
    <source>
        <dbReference type="WBParaSite" id="scaffold3179_cov233.g6146"/>
    </source>
</evidence>
<keyword evidence="7 15" id="KW-0769">Symport</keyword>
<evidence type="ECO:0000256" key="16">
    <source>
        <dbReference type="SAM" id="Phobius"/>
    </source>
</evidence>
<dbReference type="PANTHER" id="PTHR11616">
    <property type="entry name" value="SODIUM/CHLORIDE DEPENDENT TRANSPORTER"/>
    <property type="match status" value="1"/>
</dbReference>
<evidence type="ECO:0000256" key="15">
    <source>
        <dbReference type="RuleBase" id="RU003732"/>
    </source>
</evidence>
<evidence type="ECO:0000256" key="12">
    <source>
        <dbReference type="ARBA" id="ARBA00023180"/>
    </source>
</evidence>
<dbReference type="Proteomes" id="UP000887561">
    <property type="component" value="Unplaced"/>
</dbReference>
<keyword evidence="6" id="KW-0532">Neurotransmitter transport</keyword>
<feature type="binding site" evidence="13">
    <location>
        <position position="657"/>
    </location>
    <ligand>
        <name>Na(+)</name>
        <dbReference type="ChEBI" id="CHEBI:29101"/>
        <label>1</label>
    </ligand>
</feature>
<feature type="transmembrane region" description="Helical" evidence="16">
    <location>
        <begin position="856"/>
        <end position="878"/>
    </location>
</feature>
<dbReference type="InterPro" id="IPR000175">
    <property type="entry name" value="Na/ntran_symport"/>
</dbReference>
<keyword evidence="10 16" id="KW-0472">Membrane</keyword>
<dbReference type="GO" id="GO:0015874">
    <property type="term" value="P:norepinephrine transport"/>
    <property type="evidence" value="ECO:0007669"/>
    <property type="project" value="TreeGrafter"/>
</dbReference>
<feature type="binding site" evidence="13">
    <location>
        <position position="650"/>
    </location>
    <ligand>
        <name>Na(+)</name>
        <dbReference type="ChEBI" id="CHEBI:29101"/>
        <label>1</label>
    </ligand>
</feature>
<dbReference type="Gene3D" id="2.70.170.10">
    <property type="entry name" value="Neurotransmitter-gated ion-channel ligand-binding domain"/>
    <property type="match status" value="1"/>
</dbReference>
<comment type="subcellular location">
    <subcellularLocation>
        <location evidence="1">Cell membrane</location>
        <topology evidence="1">Multi-pass membrane protein</topology>
    </subcellularLocation>
</comment>
<evidence type="ECO:0000256" key="4">
    <source>
        <dbReference type="ARBA" id="ARBA00022692"/>
    </source>
</evidence>
<feature type="transmembrane region" description="Helical" evidence="16">
    <location>
        <begin position="716"/>
        <end position="744"/>
    </location>
</feature>
<feature type="binding site" evidence="13">
    <location>
        <position position="653"/>
    </location>
    <ligand>
        <name>Na(+)</name>
        <dbReference type="ChEBI" id="CHEBI:29101"/>
        <label>1</label>
    </ligand>
</feature>
<dbReference type="GO" id="GO:0006865">
    <property type="term" value="P:amino acid transport"/>
    <property type="evidence" value="ECO:0007669"/>
    <property type="project" value="TreeGrafter"/>
</dbReference>
<keyword evidence="9 13" id="KW-0915">Sodium</keyword>
<keyword evidence="12" id="KW-0325">Glycoprotein</keyword>
<evidence type="ECO:0000256" key="2">
    <source>
        <dbReference type="ARBA" id="ARBA00022448"/>
    </source>
</evidence>
<keyword evidence="11 14" id="KW-1015">Disulfide bond</keyword>
<comment type="similarity">
    <text evidence="15">Belongs to the sodium:neurotransmitter symporter (SNF) (TC 2.A.22) family.</text>
</comment>
<evidence type="ECO:0000259" key="17">
    <source>
        <dbReference type="Pfam" id="PF02931"/>
    </source>
</evidence>
<evidence type="ECO:0000256" key="8">
    <source>
        <dbReference type="ARBA" id="ARBA00022989"/>
    </source>
</evidence>
<accession>A0A915M528</accession>
<evidence type="ECO:0000256" key="1">
    <source>
        <dbReference type="ARBA" id="ARBA00004651"/>
    </source>
</evidence>
<dbReference type="SUPFAM" id="SSF161070">
    <property type="entry name" value="SNF-like"/>
    <property type="match status" value="2"/>
</dbReference>
<dbReference type="InterPro" id="IPR021109">
    <property type="entry name" value="Peptidase_aspartic_dom_sf"/>
</dbReference>
<dbReference type="PROSITE" id="PS00610">
    <property type="entry name" value="NA_NEUROTRAN_SYMP_1"/>
    <property type="match status" value="1"/>
</dbReference>
<dbReference type="GO" id="GO:0005230">
    <property type="term" value="F:extracellular ligand-gated monoatomic ion channel activity"/>
    <property type="evidence" value="ECO:0007669"/>
    <property type="project" value="InterPro"/>
</dbReference>
<dbReference type="Pfam" id="PF00209">
    <property type="entry name" value="SNF"/>
    <property type="match status" value="2"/>
</dbReference>
<dbReference type="GO" id="GO:0046872">
    <property type="term" value="F:metal ion binding"/>
    <property type="evidence" value="ECO:0007669"/>
    <property type="project" value="UniProtKB-KW"/>
</dbReference>
<dbReference type="GO" id="GO:0032809">
    <property type="term" value="C:neuronal cell body membrane"/>
    <property type="evidence" value="ECO:0007669"/>
    <property type="project" value="TreeGrafter"/>
</dbReference>
<evidence type="ECO:0000256" key="11">
    <source>
        <dbReference type="ARBA" id="ARBA00023157"/>
    </source>
</evidence>
<dbReference type="Pfam" id="PF02931">
    <property type="entry name" value="Neur_chan_LBD"/>
    <property type="match status" value="1"/>
</dbReference>
<dbReference type="AlphaFoldDB" id="A0A915M528"/>
<dbReference type="PANTHER" id="PTHR11616:SF320">
    <property type="entry name" value="SODIUM-DEPENDENT NORADRENALINE TRANSPORTER"/>
    <property type="match status" value="1"/>
</dbReference>